<dbReference type="SUPFAM" id="SSF47384">
    <property type="entry name" value="Homodimeric domain of signal transducing histidine kinase"/>
    <property type="match status" value="1"/>
</dbReference>
<feature type="transmembrane region" description="Helical" evidence="11">
    <location>
        <begin position="251"/>
        <end position="269"/>
    </location>
</feature>
<dbReference type="CDD" id="cd00082">
    <property type="entry name" value="HisKA"/>
    <property type="match status" value="1"/>
</dbReference>
<dbReference type="InterPro" id="IPR001610">
    <property type="entry name" value="PAC"/>
</dbReference>
<gene>
    <name evidence="15" type="ORF">GGE40_004961</name>
</gene>
<keyword evidence="4" id="KW-1003">Cell membrane</keyword>
<evidence type="ECO:0000259" key="12">
    <source>
        <dbReference type="PROSITE" id="PS50109"/>
    </source>
</evidence>
<dbReference type="CDD" id="cd00130">
    <property type="entry name" value="PAS"/>
    <property type="match status" value="3"/>
</dbReference>
<feature type="transmembrane region" description="Helical" evidence="11">
    <location>
        <begin position="33"/>
        <end position="51"/>
    </location>
</feature>
<sequence>MNIGRRLFDAAGLRGLSERMQSIPARPPDARHLGYFFLAYLAGCGLAHLLATVQGTGISVWPPGGLFIATLLFTRKFTWLWWIATGLGAELTANILWFRSPSSAALLIYLGNALTAMAGALVVKRVLGQAHRFETLKDVLTLLFFGGGLAPVISATFGSFALAQLNIPPQSFATAWPLWWIGDATGVLIAAPLVIAVFQSWRTDGVISTRRLVEAGALGLLLFGLTALVLSGYLPFACIIVPPLLWAALRFEFKGAAMAVTILVALAALSTAPGGNPVSANQFAEEHRQFVLQLFLAMSSFSTVVVAAVSMQHRRASRTLEESLDALRRRERDFSQLVDMVPSYLWRLSAQGDPVFFSKRVVDFLGVQVGDYDTAEKKGLAAFIEALVYPDDKDSFAGALQHSIETGEPFSLKYRLRGADGTYRWVLGRAEPLRGDDGEIIQWYGLSQDIEDQVRSEAALHQSKQQLEQMLEAVPFNVLSFSPTGQMTYASQRYLNQAGTPSSHVKDFDALALEVVHPEDFRVMFDRAKHGFATGEPFINRFRRILRDGTYRWIEARAQPLKDKDGKVLQWYIASIDIEEEMKAQEALRERERFLWQLVETLPAMIDCAAPDGEPLYRSQQLREFLGYNLDALDGSGKSRLDGTLDAGVHPDDVAGVKEQYHHCLSTGEPYARRHRLRRHDGEYRWVETRAAPMRSEAGEIVQWNVICLDIDGEVRAQENLRMAQDSLARASQAASLAELSASIAHEVNQPLAAVMNYSNACQRWMTMDPPNIERAKKAVDRIIHSANSAADVVSRIRALFKQDRNTRDCTSLDEIVFEMRDLVSFEAARRGIRIELDLEIGLVLKPFDRVQIQQVVMNLVRNAMDAMASLSTRKTVTVKVYRTVDEVRVSVIDRGRGVQFPAKIFEPFFTTKDQGMGMGLSISRSIVEAHGGQLWAERNEPQGAIFIFSLPAAQIDVG</sequence>
<keyword evidence="7 11" id="KW-0812">Transmembrane</keyword>
<feature type="transmembrane region" description="Helical" evidence="11">
    <location>
        <begin position="57"/>
        <end position="74"/>
    </location>
</feature>
<dbReference type="NCBIfam" id="TIGR00229">
    <property type="entry name" value="sensory_box"/>
    <property type="match status" value="3"/>
</dbReference>
<comment type="catalytic activity">
    <reaction evidence="1">
        <text>ATP + protein L-histidine = ADP + protein N-phospho-L-histidine.</text>
        <dbReference type="EC" id="2.7.13.3"/>
    </reaction>
</comment>
<keyword evidence="6" id="KW-0808">Transferase</keyword>
<keyword evidence="8" id="KW-0418">Kinase</keyword>
<feature type="domain" description="PAC" evidence="14">
    <location>
        <begin position="671"/>
        <end position="723"/>
    </location>
</feature>
<comment type="subcellular location">
    <subcellularLocation>
        <location evidence="2">Cell membrane</location>
        <topology evidence="2">Multi-pass membrane protein</topology>
    </subcellularLocation>
</comment>
<dbReference type="InterPro" id="IPR036890">
    <property type="entry name" value="HATPase_C_sf"/>
</dbReference>
<dbReference type="InterPro" id="IPR005467">
    <property type="entry name" value="His_kinase_dom"/>
</dbReference>
<dbReference type="Gene3D" id="1.10.287.130">
    <property type="match status" value="1"/>
</dbReference>
<keyword evidence="16" id="KW-1185">Reference proteome</keyword>
<reference evidence="15 16" key="1">
    <citation type="submission" date="2020-08" db="EMBL/GenBank/DDBJ databases">
        <title>Genomic Encyclopedia of Type Strains, Phase IV (KMG-V): Genome sequencing to study the core and pangenomes of soil and plant-associated prokaryotes.</title>
        <authorList>
            <person name="Whitman W."/>
        </authorList>
    </citation>
    <scope>NUCLEOTIDE SEQUENCE [LARGE SCALE GENOMIC DNA]</scope>
    <source>
        <strain evidence="15 16">SEMIA 461</strain>
    </source>
</reference>
<dbReference type="Gene3D" id="3.30.450.20">
    <property type="entry name" value="PAS domain"/>
    <property type="match status" value="3"/>
</dbReference>
<dbReference type="PROSITE" id="PS50112">
    <property type="entry name" value="PAS"/>
    <property type="match status" value="3"/>
</dbReference>
<dbReference type="InterPro" id="IPR003594">
    <property type="entry name" value="HATPase_dom"/>
</dbReference>
<dbReference type="SUPFAM" id="SSF55785">
    <property type="entry name" value="PYP-like sensor domain (PAS domain)"/>
    <property type="match status" value="3"/>
</dbReference>
<dbReference type="PANTHER" id="PTHR43304:SF1">
    <property type="entry name" value="PAC DOMAIN-CONTAINING PROTEIN"/>
    <property type="match status" value="1"/>
</dbReference>
<feature type="transmembrane region" description="Helical" evidence="11">
    <location>
        <begin position="139"/>
        <end position="165"/>
    </location>
</feature>
<evidence type="ECO:0000256" key="10">
    <source>
        <dbReference type="ARBA" id="ARBA00023136"/>
    </source>
</evidence>
<protein>
    <recommendedName>
        <fullName evidence="3">histidine kinase</fullName>
        <ecNumber evidence="3">2.7.13.3</ecNumber>
    </recommendedName>
</protein>
<dbReference type="SMART" id="SM00091">
    <property type="entry name" value="PAS"/>
    <property type="match status" value="3"/>
</dbReference>
<feature type="transmembrane region" description="Helical" evidence="11">
    <location>
        <begin position="104"/>
        <end position="127"/>
    </location>
</feature>
<dbReference type="PRINTS" id="PR00344">
    <property type="entry name" value="BCTRLSENSOR"/>
</dbReference>
<dbReference type="Pfam" id="PF08447">
    <property type="entry name" value="PAS_3"/>
    <property type="match status" value="3"/>
</dbReference>
<dbReference type="SMART" id="SM00387">
    <property type="entry name" value="HATPase_c"/>
    <property type="match status" value="1"/>
</dbReference>
<accession>A0ABR6JDV2</accession>
<proteinExistence type="predicted"/>
<keyword evidence="9 11" id="KW-1133">Transmembrane helix</keyword>
<evidence type="ECO:0000313" key="15">
    <source>
        <dbReference type="EMBL" id="MBB4493109.1"/>
    </source>
</evidence>
<dbReference type="Gene3D" id="3.30.565.10">
    <property type="entry name" value="Histidine kinase-like ATPase, C-terminal domain"/>
    <property type="match status" value="1"/>
</dbReference>
<dbReference type="InterPro" id="IPR000700">
    <property type="entry name" value="PAS-assoc_C"/>
</dbReference>
<evidence type="ECO:0000256" key="1">
    <source>
        <dbReference type="ARBA" id="ARBA00000085"/>
    </source>
</evidence>
<evidence type="ECO:0000256" key="2">
    <source>
        <dbReference type="ARBA" id="ARBA00004651"/>
    </source>
</evidence>
<dbReference type="Pfam" id="PF02518">
    <property type="entry name" value="HATPase_c"/>
    <property type="match status" value="1"/>
</dbReference>
<evidence type="ECO:0000259" key="14">
    <source>
        <dbReference type="PROSITE" id="PS50113"/>
    </source>
</evidence>
<evidence type="ECO:0000256" key="11">
    <source>
        <dbReference type="SAM" id="Phobius"/>
    </source>
</evidence>
<comment type="caution">
    <text evidence="15">The sequence shown here is derived from an EMBL/GenBank/DDBJ whole genome shotgun (WGS) entry which is preliminary data.</text>
</comment>
<evidence type="ECO:0000256" key="7">
    <source>
        <dbReference type="ARBA" id="ARBA00022692"/>
    </source>
</evidence>
<dbReference type="Pfam" id="PF05231">
    <property type="entry name" value="MASE1"/>
    <property type="match status" value="1"/>
</dbReference>
<dbReference type="InterPro" id="IPR004358">
    <property type="entry name" value="Sig_transdc_His_kin-like_C"/>
</dbReference>
<dbReference type="PANTHER" id="PTHR43304">
    <property type="entry name" value="PHYTOCHROME-LIKE PROTEIN CPH1"/>
    <property type="match status" value="1"/>
</dbReference>
<dbReference type="EMBL" id="JACIHP010000008">
    <property type="protein sequence ID" value="MBB4493109.1"/>
    <property type="molecule type" value="Genomic_DNA"/>
</dbReference>
<evidence type="ECO:0000313" key="16">
    <source>
        <dbReference type="Proteomes" id="UP000534590"/>
    </source>
</evidence>
<dbReference type="EC" id="2.7.13.3" evidence="3"/>
<evidence type="ECO:0000256" key="6">
    <source>
        <dbReference type="ARBA" id="ARBA00022679"/>
    </source>
</evidence>
<evidence type="ECO:0000259" key="13">
    <source>
        <dbReference type="PROSITE" id="PS50112"/>
    </source>
</evidence>
<dbReference type="InterPro" id="IPR035965">
    <property type="entry name" value="PAS-like_dom_sf"/>
</dbReference>
<dbReference type="Proteomes" id="UP000534590">
    <property type="component" value="Unassembled WGS sequence"/>
</dbReference>
<dbReference type="PROSITE" id="PS50113">
    <property type="entry name" value="PAC"/>
    <property type="match status" value="3"/>
</dbReference>
<evidence type="ECO:0000256" key="8">
    <source>
        <dbReference type="ARBA" id="ARBA00022777"/>
    </source>
</evidence>
<feature type="domain" description="PAS" evidence="13">
    <location>
        <begin position="591"/>
        <end position="668"/>
    </location>
</feature>
<evidence type="ECO:0000256" key="9">
    <source>
        <dbReference type="ARBA" id="ARBA00022989"/>
    </source>
</evidence>
<dbReference type="PROSITE" id="PS50109">
    <property type="entry name" value="HIS_KIN"/>
    <property type="match status" value="1"/>
</dbReference>
<feature type="domain" description="Histidine kinase" evidence="12">
    <location>
        <begin position="743"/>
        <end position="955"/>
    </location>
</feature>
<dbReference type="InterPro" id="IPR000014">
    <property type="entry name" value="PAS"/>
</dbReference>
<dbReference type="SUPFAM" id="SSF55874">
    <property type="entry name" value="ATPase domain of HSP90 chaperone/DNA topoisomerase II/histidine kinase"/>
    <property type="match status" value="1"/>
</dbReference>
<feature type="transmembrane region" description="Helical" evidence="11">
    <location>
        <begin position="290"/>
        <end position="311"/>
    </location>
</feature>
<organism evidence="15 16">
    <name type="scientific">Agrobacterium radiobacter</name>
    <dbReference type="NCBI Taxonomy" id="362"/>
    <lineage>
        <taxon>Bacteria</taxon>
        <taxon>Pseudomonadati</taxon>
        <taxon>Pseudomonadota</taxon>
        <taxon>Alphaproteobacteria</taxon>
        <taxon>Hyphomicrobiales</taxon>
        <taxon>Rhizobiaceae</taxon>
        <taxon>Rhizobium/Agrobacterium group</taxon>
        <taxon>Agrobacterium</taxon>
        <taxon>Agrobacterium tumefaciens complex</taxon>
    </lineage>
</organism>
<dbReference type="InterPro" id="IPR013655">
    <property type="entry name" value="PAS_fold_3"/>
</dbReference>
<dbReference type="InterPro" id="IPR052162">
    <property type="entry name" value="Sensor_kinase/Photoreceptor"/>
</dbReference>
<keyword evidence="10 11" id="KW-0472">Membrane</keyword>
<feature type="domain" description="PAC" evidence="14">
    <location>
        <begin position="410"/>
        <end position="462"/>
    </location>
</feature>
<feature type="domain" description="PAC" evidence="14">
    <location>
        <begin position="536"/>
        <end position="590"/>
    </location>
</feature>
<feature type="domain" description="PAS" evidence="13">
    <location>
        <begin position="330"/>
        <end position="407"/>
    </location>
</feature>
<feature type="transmembrane region" description="Helical" evidence="11">
    <location>
        <begin position="79"/>
        <end position="98"/>
    </location>
</feature>
<dbReference type="SMART" id="SM00086">
    <property type="entry name" value="PAC"/>
    <property type="match status" value="3"/>
</dbReference>
<evidence type="ECO:0000256" key="5">
    <source>
        <dbReference type="ARBA" id="ARBA00022553"/>
    </source>
</evidence>
<feature type="transmembrane region" description="Helical" evidence="11">
    <location>
        <begin position="177"/>
        <end position="198"/>
    </location>
</feature>
<name>A0ABR6JDV2_AGRRD</name>
<evidence type="ECO:0000256" key="4">
    <source>
        <dbReference type="ARBA" id="ARBA00022475"/>
    </source>
</evidence>
<dbReference type="Pfam" id="PF00512">
    <property type="entry name" value="HisKA"/>
    <property type="match status" value="1"/>
</dbReference>
<dbReference type="InterPro" id="IPR007895">
    <property type="entry name" value="MASE1"/>
</dbReference>
<dbReference type="InterPro" id="IPR036097">
    <property type="entry name" value="HisK_dim/P_sf"/>
</dbReference>
<dbReference type="InterPro" id="IPR003661">
    <property type="entry name" value="HisK_dim/P_dom"/>
</dbReference>
<dbReference type="SMART" id="SM00388">
    <property type="entry name" value="HisKA"/>
    <property type="match status" value="1"/>
</dbReference>
<evidence type="ECO:0000256" key="3">
    <source>
        <dbReference type="ARBA" id="ARBA00012438"/>
    </source>
</evidence>
<feature type="transmembrane region" description="Helical" evidence="11">
    <location>
        <begin position="218"/>
        <end position="245"/>
    </location>
</feature>
<keyword evidence="5" id="KW-0597">Phosphoprotein</keyword>
<feature type="domain" description="PAS" evidence="13">
    <location>
        <begin position="463"/>
        <end position="520"/>
    </location>
</feature>